<reference evidence="2" key="1">
    <citation type="submission" date="2017-01" db="EMBL/GenBank/DDBJ databases">
        <title>Comparative genomics of anhydrobiosis in the tardigrade Hypsibius dujardini.</title>
        <authorList>
            <person name="Yoshida Y."/>
            <person name="Koutsovoulos G."/>
            <person name="Laetsch D."/>
            <person name="Stevens L."/>
            <person name="Kumar S."/>
            <person name="Horikawa D."/>
            <person name="Ishino K."/>
            <person name="Komine S."/>
            <person name="Tomita M."/>
            <person name="Blaxter M."/>
            <person name="Arakawa K."/>
        </authorList>
    </citation>
    <scope>NUCLEOTIDE SEQUENCE [LARGE SCALE GENOMIC DNA]</scope>
    <source>
        <strain evidence="2">Z151</strain>
    </source>
</reference>
<comment type="caution">
    <text evidence="1">The sequence shown here is derived from an EMBL/GenBank/DDBJ whole genome shotgun (WGS) entry which is preliminary data.</text>
</comment>
<gene>
    <name evidence="1" type="ORF">BV898_17871</name>
</gene>
<sequence>MKAIRFGFALSVCNSDSEDGTRTYQAAGQPSKVELVITVQDNSVLNNVYSQVPVIQEDIKEFRQVAGGLSTEGYFSKLA</sequence>
<dbReference type="EMBL" id="MTYJ01000321">
    <property type="protein sequence ID" value="OWA53443.1"/>
    <property type="molecule type" value="Genomic_DNA"/>
</dbReference>
<evidence type="ECO:0000313" key="1">
    <source>
        <dbReference type="EMBL" id="OWA53443.1"/>
    </source>
</evidence>
<organism evidence="1 2">
    <name type="scientific">Hypsibius exemplaris</name>
    <name type="common">Freshwater tardigrade</name>
    <dbReference type="NCBI Taxonomy" id="2072580"/>
    <lineage>
        <taxon>Eukaryota</taxon>
        <taxon>Metazoa</taxon>
        <taxon>Ecdysozoa</taxon>
        <taxon>Tardigrada</taxon>
        <taxon>Eutardigrada</taxon>
        <taxon>Parachela</taxon>
        <taxon>Hypsibioidea</taxon>
        <taxon>Hypsibiidae</taxon>
        <taxon>Hypsibius</taxon>
    </lineage>
</organism>
<proteinExistence type="predicted"/>
<protein>
    <submittedName>
        <fullName evidence="1">Uncharacterized protein</fullName>
    </submittedName>
</protein>
<evidence type="ECO:0000313" key="2">
    <source>
        <dbReference type="Proteomes" id="UP000192578"/>
    </source>
</evidence>
<dbReference type="Proteomes" id="UP000192578">
    <property type="component" value="Unassembled WGS sequence"/>
</dbReference>
<name>A0A9X6NIB6_HYPEX</name>
<dbReference type="AlphaFoldDB" id="A0A9X6NIB6"/>
<keyword evidence="2" id="KW-1185">Reference proteome</keyword>
<accession>A0A9X6NIB6</accession>